<dbReference type="AlphaFoldDB" id="A0AAV3T4Y9"/>
<feature type="domain" description="N-acetyltransferase" evidence="1">
    <location>
        <begin position="33"/>
        <end position="185"/>
    </location>
</feature>
<dbReference type="GO" id="GO:0016747">
    <property type="term" value="F:acyltransferase activity, transferring groups other than amino-acyl groups"/>
    <property type="evidence" value="ECO:0007669"/>
    <property type="project" value="InterPro"/>
</dbReference>
<dbReference type="RefSeq" id="WP_227262180.1">
    <property type="nucleotide sequence ID" value="NZ_BAAADU010000002.1"/>
</dbReference>
<dbReference type="InterPro" id="IPR000182">
    <property type="entry name" value="GNAT_dom"/>
</dbReference>
<dbReference type="Pfam" id="PF13302">
    <property type="entry name" value="Acetyltransf_3"/>
    <property type="match status" value="1"/>
</dbReference>
<evidence type="ECO:0000313" key="2">
    <source>
        <dbReference type="EMBL" id="GAA0659551.1"/>
    </source>
</evidence>
<protein>
    <submittedName>
        <fullName evidence="2">GNAT family protein</fullName>
    </submittedName>
</protein>
<dbReference type="PANTHER" id="PTHR43792">
    <property type="entry name" value="GNAT FAMILY, PUTATIVE (AFU_ORTHOLOGUE AFUA_3G00765)-RELATED-RELATED"/>
    <property type="match status" value="1"/>
</dbReference>
<dbReference type="Proteomes" id="UP001500194">
    <property type="component" value="Unassembled WGS sequence"/>
</dbReference>
<name>A0AAV3T4Y9_9EURY</name>
<accession>A0AAV3T4Y9</accession>
<proteinExistence type="predicted"/>
<dbReference type="EMBL" id="BAAADU010000002">
    <property type="protein sequence ID" value="GAA0659551.1"/>
    <property type="molecule type" value="Genomic_DNA"/>
</dbReference>
<evidence type="ECO:0000259" key="1">
    <source>
        <dbReference type="PROSITE" id="PS51186"/>
    </source>
</evidence>
<evidence type="ECO:0000313" key="3">
    <source>
        <dbReference type="Proteomes" id="UP001500194"/>
    </source>
</evidence>
<organism evidence="2 3">
    <name type="scientific">Salarchaeum japonicum</name>
    <dbReference type="NCBI Taxonomy" id="555573"/>
    <lineage>
        <taxon>Archaea</taxon>
        <taxon>Methanobacteriati</taxon>
        <taxon>Methanobacteriota</taxon>
        <taxon>Stenosarchaea group</taxon>
        <taxon>Halobacteria</taxon>
        <taxon>Halobacteriales</taxon>
        <taxon>Halobacteriaceae</taxon>
    </lineage>
</organism>
<dbReference type="PROSITE" id="PS51186">
    <property type="entry name" value="GNAT"/>
    <property type="match status" value="1"/>
</dbReference>
<sequence length="192" mass="22108">MFPETIDTDRLELKRLDTHVDVLDYYEVCAHDPAIEEITRYMTWSPHDTPKETKEYLDHVREQWEDAESAQYGIFPTDADELAGATGLGVDWERDLGTLGCWLRKPYWGRGYSGERADALLELAFDTLDLACVQVSHVPENEQSERAITKYVERHGGRREGRLRNALADQDGGVHDEVRYTVTREEYETARG</sequence>
<dbReference type="Gene3D" id="3.40.630.30">
    <property type="match status" value="1"/>
</dbReference>
<gene>
    <name evidence="2" type="ORF">GCM10009019_25120</name>
</gene>
<reference evidence="2 3" key="1">
    <citation type="journal article" date="2019" name="Int. J. Syst. Evol. Microbiol.">
        <title>The Global Catalogue of Microorganisms (GCM) 10K type strain sequencing project: providing services to taxonomists for standard genome sequencing and annotation.</title>
        <authorList>
            <consortium name="The Broad Institute Genomics Platform"/>
            <consortium name="The Broad Institute Genome Sequencing Center for Infectious Disease"/>
            <person name="Wu L."/>
            <person name="Ma J."/>
        </authorList>
    </citation>
    <scope>NUCLEOTIDE SEQUENCE [LARGE SCALE GENOMIC DNA]</scope>
    <source>
        <strain evidence="2 3">JCM 16327</strain>
    </source>
</reference>
<comment type="caution">
    <text evidence="2">The sequence shown here is derived from an EMBL/GenBank/DDBJ whole genome shotgun (WGS) entry which is preliminary data.</text>
</comment>
<keyword evidence="3" id="KW-1185">Reference proteome</keyword>
<dbReference type="InterPro" id="IPR016181">
    <property type="entry name" value="Acyl_CoA_acyltransferase"/>
</dbReference>
<dbReference type="InterPro" id="IPR051531">
    <property type="entry name" value="N-acetyltransferase"/>
</dbReference>
<dbReference type="SUPFAM" id="SSF55729">
    <property type="entry name" value="Acyl-CoA N-acyltransferases (Nat)"/>
    <property type="match status" value="1"/>
</dbReference>
<dbReference type="GeneID" id="68572801"/>